<dbReference type="RefSeq" id="WP_190202934.1">
    <property type="nucleotide sequence ID" value="NZ_BNBI01000002.1"/>
</dbReference>
<dbReference type="PANTHER" id="PTHR44845:SF1">
    <property type="entry name" value="L-2-AMINOADIPATE REDUCTASE"/>
    <property type="match status" value="1"/>
</dbReference>
<keyword evidence="2" id="KW-0597">Phosphoprotein</keyword>
<reference evidence="4" key="2">
    <citation type="submission" date="2020-09" db="EMBL/GenBank/DDBJ databases">
        <authorList>
            <person name="Sun Q."/>
            <person name="Ohkuma M."/>
        </authorList>
    </citation>
    <scope>NUCLEOTIDE SEQUENCE</scope>
    <source>
        <strain evidence="4">JCM 4477</strain>
    </source>
</reference>
<dbReference type="AlphaFoldDB" id="A0A919DXU2"/>
<protein>
    <recommendedName>
        <fullName evidence="3">Thioester reductase (TE) domain-containing protein</fullName>
    </recommendedName>
</protein>
<dbReference type="Pfam" id="PF07993">
    <property type="entry name" value="NAD_binding_4"/>
    <property type="match status" value="1"/>
</dbReference>
<dbReference type="InterPro" id="IPR013120">
    <property type="entry name" value="FAR_NAD-bd"/>
</dbReference>
<dbReference type="EMBL" id="BNBI01000002">
    <property type="protein sequence ID" value="GHE88857.1"/>
    <property type="molecule type" value="Genomic_DNA"/>
</dbReference>
<feature type="domain" description="Thioester reductase (TE)" evidence="3">
    <location>
        <begin position="5"/>
        <end position="252"/>
    </location>
</feature>
<dbReference type="InterPro" id="IPR036291">
    <property type="entry name" value="NAD(P)-bd_dom_sf"/>
</dbReference>
<dbReference type="Proteomes" id="UP000630718">
    <property type="component" value="Unassembled WGS sequence"/>
</dbReference>
<evidence type="ECO:0000313" key="5">
    <source>
        <dbReference type="Proteomes" id="UP000630718"/>
    </source>
</evidence>
<dbReference type="Gene3D" id="3.40.50.720">
    <property type="entry name" value="NAD(P)-binding Rossmann-like Domain"/>
    <property type="match status" value="1"/>
</dbReference>
<organism evidence="4 5">
    <name type="scientific">Streptomyces fumanus</name>
    <dbReference type="NCBI Taxonomy" id="67302"/>
    <lineage>
        <taxon>Bacteria</taxon>
        <taxon>Bacillati</taxon>
        <taxon>Actinomycetota</taxon>
        <taxon>Actinomycetes</taxon>
        <taxon>Kitasatosporales</taxon>
        <taxon>Streptomycetaceae</taxon>
        <taxon>Streptomyces</taxon>
    </lineage>
</organism>
<name>A0A919DXU2_9ACTN</name>
<reference evidence="4" key="1">
    <citation type="journal article" date="2014" name="Int. J. Syst. Evol. Microbiol.">
        <title>Complete genome sequence of Corynebacterium casei LMG S-19264T (=DSM 44701T), isolated from a smear-ripened cheese.</title>
        <authorList>
            <consortium name="US DOE Joint Genome Institute (JGI-PGF)"/>
            <person name="Walter F."/>
            <person name="Albersmeier A."/>
            <person name="Kalinowski J."/>
            <person name="Ruckert C."/>
        </authorList>
    </citation>
    <scope>NUCLEOTIDE SEQUENCE</scope>
    <source>
        <strain evidence="4">JCM 4477</strain>
    </source>
</reference>
<gene>
    <name evidence="4" type="ORF">GCM10018772_10690</name>
</gene>
<evidence type="ECO:0000259" key="3">
    <source>
        <dbReference type="Pfam" id="PF07993"/>
    </source>
</evidence>
<keyword evidence="5" id="KW-1185">Reference proteome</keyword>
<evidence type="ECO:0000256" key="2">
    <source>
        <dbReference type="ARBA" id="ARBA00022553"/>
    </source>
</evidence>
<evidence type="ECO:0000256" key="1">
    <source>
        <dbReference type="ARBA" id="ARBA00022450"/>
    </source>
</evidence>
<dbReference type="SUPFAM" id="SSF51735">
    <property type="entry name" value="NAD(P)-binding Rossmann-fold domains"/>
    <property type="match status" value="1"/>
</dbReference>
<comment type="caution">
    <text evidence="4">The sequence shown here is derived from an EMBL/GenBank/DDBJ whole genome shotgun (WGS) entry which is preliminary data.</text>
</comment>
<dbReference type="PANTHER" id="PTHR44845">
    <property type="entry name" value="CARRIER DOMAIN-CONTAINING PROTEIN"/>
    <property type="match status" value="1"/>
</dbReference>
<proteinExistence type="predicted"/>
<evidence type="ECO:0000313" key="4">
    <source>
        <dbReference type="EMBL" id="GHE88857.1"/>
    </source>
</evidence>
<accession>A0A919DXU2</accession>
<keyword evidence="1" id="KW-0596">Phosphopantetheine</keyword>
<sequence>MTILLTGATGFLGSRLLYELLLRGPDDVVALGRGPVAALRARVVRALTDIAGGPLPEPALARLRCLTGDLARPRLGLSPADYDLLARRTAAVWHSGADISLTASLDTLRETNVGGTARVLELALRAGPGCRVTHISTAFVAGRRRGGCVPETELDGSRGFETPYEQTKYEAELLVRGWADRWGRPVTVLRPSVLVTRGRPAEGLPQHPFGEMGRKAGPGAGPLTGMTGRVRLPLPADGTVNAVQVEYAVQAMLRLAERAPDGPGAHTFHVVHPVDTPVRLLLDAIEGGHPGLRLEQVPHIADPTAAETLAAGQLPDFLARYGTQRRTYERPGLLALAPDLADPAPLDMSYLRAAMGYDTAGREHRTDGDHARTK</sequence>